<protein>
    <recommendedName>
        <fullName evidence="6">J domain-containing protein</fullName>
    </recommendedName>
</protein>
<keyword evidence="8" id="KW-1185">Reference proteome</keyword>
<feature type="region of interest" description="Disordered" evidence="5">
    <location>
        <begin position="1"/>
        <end position="51"/>
    </location>
</feature>
<dbReference type="InterPro" id="IPR051982">
    <property type="entry name" value="CiliaryAsmbly_MitoImport"/>
</dbReference>
<evidence type="ECO:0000256" key="1">
    <source>
        <dbReference type="ARBA" id="ARBA00004496"/>
    </source>
</evidence>
<comment type="subcellular location">
    <subcellularLocation>
        <location evidence="1">Cytoplasm</location>
    </subcellularLocation>
</comment>
<feature type="region of interest" description="Disordered" evidence="5">
    <location>
        <begin position="275"/>
        <end position="400"/>
    </location>
</feature>
<reference evidence="7" key="2">
    <citation type="journal article" date="2019" name="IMA Fungus">
        <title>Genome sequencing and comparison of five Tilletia species to identify candidate genes for the detection of regulated species infecting wheat.</title>
        <authorList>
            <person name="Nguyen H.D.T."/>
            <person name="Sultana T."/>
            <person name="Kesanakurti P."/>
            <person name="Hambleton S."/>
        </authorList>
    </citation>
    <scope>NUCLEOTIDE SEQUENCE</scope>
    <source>
        <strain evidence="7">DAOMC 236422</strain>
    </source>
</reference>
<feature type="compositionally biased region" description="Low complexity" evidence="5">
    <location>
        <begin position="183"/>
        <end position="196"/>
    </location>
</feature>
<evidence type="ECO:0000256" key="2">
    <source>
        <dbReference type="ARBA" id="ARBA00022490"/>
    </source>
</evidence>
<sequence>MDDLLDLDWGGTSKSKQPPLTLSQQQAQTAAGAQYTQAASHSGNGKLGASSTYNFDALTRSMPSASGSLYAPSSRSGTPSNTTPLKPQATPINGSSTSTAGTASFADLVNFRTTARTVSGGMNAQQGPGGGGQGSKMTGMSMLDRVKAEANHGASVQSADTGLWDFDAFGSASTPSPAPPTPARAAPPSVSVQSATRGQAVNASTSPTGRSQTARQTPGLFSLLDGEDDHFAEEAPPLPKRSDSRQASKVNAVKDPFDLDSFDEVAASNLPAASLAPFSQAGLPNASIGSSAFDDEDDFLGALGKPVDPKPARTPSPPARRHDKLRAEASSPGTRGSGSSTSSRGPSPADGGRERYNQRAKERPRSPPASYVDEERAARERDEAILGGSPPSSGRRQREGGPSFVAAAALFGTNLEENLLGALGRTFGFSGTRSNPSKSAAHTPDPSSTPRRTEPEQEQEQGGVGDGTSTPGTTSTSSRAPSPAAGGRNRYQARKNVQSVPSPAEPTNNPPSTAAEAPAPSRPDRARVRPSNTAAPATPSRPEPIRVPRSIVADSSSAITAAATLKSQGNDAFKRGAYGEAETHYTKALDHLEDGSLRKISLLNNRAQSRLKNGEASGASRDCEALLAIIVPPTKATAGSNATTLYRPREEAALPEPLRSEVNLRDAWAKAVLRRAQASEMLERWVSARRDWDALLRFEKEEGSGKAGVSNMRSAKEGLARCEEMISGKKQKKSSEQQQTSRSTGREGRSNGSGDRAAAAAAAARQSASTAAAIARAGEAGVERVRQEAAAQADEEAAKLALKDQVDAAVNGWKDGKESNVRGLLASVETIVVWPEFGWKKIGLHEVITDVQVKKAYTRAIARLHPDKLSNKSTTLEQRMVAAAVFATLNEAFTAAQS</sequence>
<dbReference type="Gene3D" id="1.25.40.10">
    <property type="entry name" value="Tetratricopeptide repeat domain"/>
    <property type="match status" value="1"/>
</dbReference>
<evidence type="ECO:0000259" key="6">
    <source>
        <dbReference type="PROSITE" id="PS50076"/>
    </source>
</evidence>
<dbReference type="GO" id="GO:0006626">
    <property type="term" value="P:protein targeting to mitochondrion"/>
    <property type="evidence" value="ECO:0007669"/>
    <property type="project" value="TreeGrafter"/>
</dbReference>
<feature type="compositionally biased region" description="Low complexity" evidence="5">
    <location>
        <begin position="506"/>
        <end position="519"/>
    </location>
</feature>
<dbReference type="SUPFAM" id="SSF46565">
    <property type="entry name" value="Chaperone J-domain"/>
    <property type="match status" value="1"/>
</dbReference>
<feature type="compositionally biased region" description="Low complexity" evidence="5">
    <location>
        <begin position="467"/>
        <end position="487"/>
    </location>
</feature>
<dbReference type="InterPro" id="IPR036869">
    <property type="entry name" value="J_dom_sf"/>
</dbReference>
<feature type="region of interest" description="Disordered" evidence="5">
    <location>
        <begin position="64"/>
        <end position="98"/>
    </location>
</feature>
<dbReference type="PROSITE" id="PS50076">
    <property type="entry name" value="DNAJ_2"/>
    <property type="match status" value="1"/>
</dbReference>
<dbReference type="GO" id="GO:0031072">
    <property type="term" value="F:heat shock protein binding"/>
    <property type="evidence" value="ECO:0007669"/>
    <property type="project" value="TreeGrafter"/>
</dbReference>
<feature type="domain" description="J" evidence="6">
    <location>
        <begin position="837"/>
        <end position="898"/>
    </location>
</feature>
<dbReference type="CDD" id="cd06257">
    <property type="entry name" value="DnaJ"/>
    <property type="match status" value="1"/>
</dbReference>
<feature type="region of interest" description="Disordered" evidence="5">
    <location>
        <begin position="170"/>
        <end position="215"/>
    </location>
</feature>
<feature type="region of interest" description="Disordered" evidence="5">
    <location>
        <begin position="726"/>
        <end position="763"/>
    </location>
</feature>
<keyword evidence="4" id="KW-0802">TPR repeat</keyword>
<evidence type="ECO:0000256" key="5">
    <source>
        <dbReference type="SAM" id="MobiDB-lite"/>
    </source>
</evidence>
<keyword evidence="2" id="KW-0963">Cytoplasm</keyword>
<feature type="compositionally biased region" description="Low complexity" evidence="5">
    <location>
        <begin position="330"/>
        <end position="348"/>
    </location>
</feature>
<dbReference type="Proteomes" id="UP000078113">
    <property type="component" value="Unassembled WGS sequence"/>
</dbReference>
<feature type="compositionally biased region" description="Basic and acidic residues" evidence="5">
    <location>
        <begin position="351"/>
        <end position="365"/>
    </location>
</feature>
<evidence type="ECO:0000256" key="3">
    <source>
        <dbReference type="ARBA" id="ARBA00022737"/>
    </source>
</evidence>
<feature type="region of interest" description="Disordered" evidence="5">
    <location>
        <begin position="230"/>
        <end position="249"/>
    </location>
</feature>
<reference evidence="7" key="1">
    <citation type="submission" date="2016-04" db="EMBL/GenBank/DDBJ databases">
        <authorList>
            <person name="Nguyen H.D."/>
            <person name="Samba Siva P."/>
            <person name="Cullis J."/>
            <person name="Levesque C.A."/>
            <person name="Hambleton S."/>
        </authorList>
    </citation>
    <scope>NUCLEOTIDE SEQUENCE</scope>
    <source>
        <strain evidence="7">DAOMC 236422</strain>
    </source>
</reference>
<dbReference type="Gene3D" id="1.10.287.110">
    <property type="entry name" value="DnaJ domain"/>
    <property type="match status" value="1"/>
</dbReference>
<evidence type="ECO:0000313" key="8">
    <source>
        <dbReference type="Proteomes" id="UP000078113"/>
    </source>
</evidence>
<dbReference type="EMBL" id="LWDG02000093">
    <property type="protein sequence ID" value="KAE8269446.1"/>
    <property type="molecule type" value="Genomic_DNA"/>
</dbReference>
<evidence type="ECO:0000313" key="7">
    <source>
        <dbReference type="EMBL" id="KAE8269446.1"/>
    </source>
</evidence>
<dbReference type="GO" id="GO:0005829">
    <property type="term" value="C:cytosol"/>
    <property type="evidence" value="ECO:0007669"/>
    <property type="project" value="TreeGrafter"/>
</dbReference>
<feature type="compositionally biased region" description="Polar residues" evidence="5">
    <location>
        <begin position="429"/>
        <end position="448"/>
    </location>
</feature>
<accession>A0A8X7N8Z7</accession>
<dbReference type="PANTHER" id="PTHR45984:SF1">
    <property type="entry name" value="SPAG1 AXONEMAL DYNEIN ASSEMBLY FACTOR"/>
    <property type="match status" value="1"/>
</dbReference>
<feature type="compositionally biased region" description="Basic and acidic residues" evidence="5">
    <location>
        <begin position="373"/>
        <end position="384"/>
    </location>
</feature>
<feature type="region of interest" description="Disordered" evidence="5">
    <location>
        <begin position="117"/>
        <end position="138"/>
    </location>
</feature>
<feature type="region of interest" description="Disordered" evidence="5">
    <location>
        <begin position="425"/>
        <end position="548"/>
    </location>
</feature>
<organism evidence="7 8">
    <name type="scientific">Tilletia walkeri</name>
    <dbReference type="NCBI Taxonomy" id="117179"/>
    <lineage>
        <taxon>Eukaryota</taxon>
        <taxon>Fungi</taxon>
        <taxon>Dikarya</taxon>
        <taxon>Basidiomycota</taxon>
        <taxon>Ustilaginomycotina</taxon>
        <taxon>Exobasidiomycetes</taxon>
        <taxon>Tilletiales</taxon>
        <taxon>Tilletiaceae</taxon>
        <taxon>Tilletia</taxon>
    </lineage>
</organism>
<feature type="compositionally biased region" description="Low complexity" evidence="5">
    <location>
        <begin position="750"/>
        <end position="763"/>
    </location>
</feature>
<evidence type="ECO:0000256" key="4">
    <source>
        <dbReference type="ARBA" id="ARBA00022803"/>
    </source>
</evidence>
<feature type="compositionally biased region" description="Polar residues" evidence="5">
    <location>
        <begin position="197"/>
        <end position="215"/>
    </location>
</feature>
<feature type="compositionally biased region" description="Polar residues" evidence="5">
    <location>
        <begin position="12"/>
        <end position="23"/>
    </location>
</feature>
<dbReference type="InterPro" id="IPR001623">
    <property type="entry name" value="DnaJ_domain"/>
</dbReference>
<gene>
    <name evidence="7" type="ORF">A4X09_0g2880</name>
</gene>
<name>A0A8X7N8Z7_9BASI</name>
<comment type="caution">
    <text evidence="7">The sequence shown here is derived from an EMBL/GenBank/DDBJ whole genome shotgun (WGS) entry which is preliminary data.</text>
</comment>
<dbReference type="SUPFAM" id="SSF48452">
    <property type="entry name" value="TPR-like"/>
    <property type="match status" value="1"/>
</dbReference>
<keyword evidence="3" id="KW-0677">Repeat</keyword>
<dbReference type="GO" id="GO:0005739">
    <property type="term" value="C:mitochondrion"/>
    <property type="evidence" value="ECO:0007669"/>
    <property type="project" value="TreeGrafter"/>
</dbReference>
<dbReference type="InterPro" id="IPR011990">
    <property type="entry name" value="TPR-like_helical_dom_sf"/>
</dbReference>
<proteinExistence type="predicted"/>
<feature type="compositionally biased region" description="Polar residues" evidence="5">
    <location>
        <begin position="64"/>
        <end position="93"/>
    </location>
</feature>
<feature type="compositionally biased region" description="Low complexity" evidence="5">
    <location>
        <begin position="24"/>
        <end position="39"/>
    </location>
</feature>
<dbReference type="PANTHER" id="PTHR45984">
    <property type="entry name" value="RNA (RNA) POLYMERASE II ASSOCIATED PROTEIN HOMOLOG"/>
    <property type="match status" value="1"/>
</dbReference>
<dbReference type="AlphaFoldDB" id="A0A8X7N8Z7"/>